<name>A0A067NKG5_PLEO1</name>
<organism evidence="1 2">
    <name type="scientific">Pleurotus ostreatus (strain PC15)</name>
    <name type="common">Oyster mushroom</name>
    <dbReference type="NCBI Taxonomy" id="1137138"/>
    <lineage>
        <taxon>Eukaryota</taxon>
        <taxon>Fungi</taxon>
        <taxon>Dikarya</taxon>
        <taxon>Basidiomycota</taxon>
        <taxon>Agaricomycotina</taxon>
        <taxon>Agaricomycetes</taxon>
        <taxon>Agaricomycetidae</taxon>
        <taxon>Agaricales</taxon>
        <taxon>Pleurotineae</taxon>
        <taxon>Pleurotaceae</taxon>
        <taxon>Pleurotus</taxon>
    </lineage>
</organism>
<dbReference type="AlphaFoldDB" id="A0A067NKG5"/>
<dbReference type="HOGENOM" id="CLU_737924_0_0_1"/>
<dbReference type="VEuPathDB" id="FungiDB:PLEOSDRAFT_1108543"/>
<protein>
    <recommendedName>
        <fullName evidence="3">F-box domain-containing protein</fullName>
    </recommendedName>
</protein>
<reference evidence="2" key="1">
    <citation type="journal article" date="2014" name="Proc. Natl. Acad. Sci. U.S.A.">
        <title>Extensive sampling of basidiomycete genomes demonstrates inadequacy of the white-rot/brown-rot paradigm for wood decay fungi.</title>
        <authorList>
            <person name="Riley R."/>
            <person name="Salamov A.A."/>
            <person name="Brown D.W."/>
            <person name="Nagy L.G."/>
            <person name="Floudas D."/>
            <person name="Held B.W."/>
            <person name="Levasseur A."/>
            <person name="Lombard V."/>
            <person name="Morin E."/>
            <person name="Otillar R."/>
            <person name="Lindquist E.A."/>
            <person name="Sun H."/>
            <person name="LaButti K.M."/>
            <person name="Schmutz J."/>
            <person name="Jabbour D."/>
            <person name="Luo H."/>
            <person name="Baker S.E."/>
            <person name="Pisabarro A.G."/>
            <person name="Walton J.D."/>
            <person name="Blanchette R.A."/>
            <person name="Henrissat B."/>
            <person name="Martin F."/>
            <person name="Cullen D."/>
            <person name="Hibbett D.S."/>
            <person name="Grigoriev I.V."/>
        </authorList>
    </citation>
    <scope>NUCLEOTIDE SEQUENCE [LARGE SCALE GENOMIC DNA]</scope>
    <source>
        <strain evidence="2">PC15</strain>
    </source>
</reference>
<accession>A0A067NKG5</accession>
<dbReference type="InterPro" id="IPR032675">
    <property type="entry name" value="LRR_dom_sf"/>
</dbReference>
<dbReference type="SUPFAM" id="SSF52047">
    <property type="entry name" value="RNI-like"/>
    <property type="match status" value="1"/>
</dbReference>
<dbReference type="Gene3D" id="3.80.10.10">
    <property type="entry name" value="Ribonuclease Inhibitor"/>
    <property type="match status" value="1"/>
</dbReference>
<gene>
    <name evidence="1" type="ORF">PLEOSDRAFT_1108543</name>
</gene>
<evidence type="ECO:0000313" key="2">
    <source>
        <dbReference type="Proteomes" id="UP000027073"/>
    </source>
</evidence>
<dbReference type="Proteomes" id="UP000027073">
    <property type="component" value="Unassembled WGS sequence"/>
</dbReference>
<dbReference type="EMBL" id="KL198012">
    <property type="protein sequence ID" value="KDQ24086.1"/>
    <property type="molecule type" value="Genomic_DNA"/>
</dbReference>
<proteinExistence type="predicted"/>
<dbReference type="InParanoid" id="A0A067NKG5"/>
<evidence type="ECO:0000313" key="1">
    <source>
        <dbReference type="EMBL" id="KDQ24086.1"/>
    </source>
</evidence>
<evidence type="ECO:0008006" key="3">
    <source>
        <dbReference type="Google" id="ProtNLM"/>
    </source>
</evidence>
<dbReference type="OrthoDB" id="3005589at2759"/>
<sequence>MPSPPQPLPTELLYLILAELDNHRGTILALQLASRSLRAASEPLLYRTICFPRWNEPRLKLLVDTLYWSGERLCQYIDGFHISAREVKLSTETGARICEVLKRCANLNSLSVDFFRKKGNKGSSPFFAFLDSAPFYLTTLSWTGLIPKDARPFIDFLASQSSLRHLDLTLPPFQELPCIPSSALTRLQLVRTGGAIDNIAVILADRPNIIHLHLGRVSNSVFSQLAQESVSDIRTLTVDVDVWPLFKLASYMPRLRCLHFNGRSRSASTMLPAWNMLTSQQPEVIMIAGIATGTNNGYQNHAQPPLIVAFGTAGFNIWRAGLCQLGFDSAANGSSGCTIIAGAALKLLVDDIALGAITRAMKVDRTGTWFGRQDP</sequence>